<feature type="domain" description="DUF4283" evidence="2">
    <location>
        <begin position="217"/>
        <end position="295"/>
    </location>
</feature>
<feature type="region of interest" description="Disordered" evidence="1">
    <location>
        <begin position="83"/>
        <end position="106"/>
    </location>
</feature>
<dbReference type="AlphaFoldDB" id="A0AAW2K689"/>
<comment type="caution">
    <text evidence="3">The sequence shown here is derived from an EMBL/GenBank/DDBJ whole genome shotgun (WGS) entry which is preliminary data.</text>
</comment>
<gene>
    <name evidence="3" type="ORF">Scaly_3043300</name>
</gene>
<proteinExistence type="predicted"/>
<evidence type="ECO:0000313" key="3">
    <source>
        <dbReference type="EMBL" id="KAL0302121.1"/>
    </source>
</evidence>
<dbReference type="PANTHER" id="PTHR31286:SF165">
    <property type="entry name" value="DUF4283 DOMAIN-CONTAINING PROTEIN"/>
    <property type="match status" value="1"/>
</dbReference>
<feature type="compositionally biased region" description="Basic and acidic residues" evidence="1">
    <location>
        <begin position="97"/>
        <end position="106"/>
    </location>
</feature>
<dbReference type="Pfam" id="PF14111">
    <property type="entry name" value="DUF4283"/>
    <property type="match status" value="1"/>
</dbReference>
<organism evidence="3">
    <name type="scientific">Sesamum calycinum</name>
    <dbReference type="NCBI Taxonomy" id="2727403"/>
    <lineage>
        <taxon>Eukaryota</taxon>
        <taxon>Viridiplantae</taxon>
        <taxon>Streptophyta</taxon>
        <taxon>Embryophyta</taxon>
        <taxon>Tracheophyta</taxon>
        <taxon>Spermatophyta</taxon>
        <taxon>Magnoliopsida</taxon>
        <taxon>eudicotyledons</taxon>
        <taxon>Gunneridae</taxon>
        <taxon>Pentapetalae</taxon>
        <taxon>asterids</taxon>
        <taxon>lamiids</taxon>
        <taxon>Lamiales</taxon>
        <taxon>Pedaliaceae</taxon>
        <taxon>Sesamum</taxon>
    </lineage>
</organism>
<protein>
    <recommendedName>
        <fullName evidence="2">DUF4283 domain-containing protein</fullName>
    </recommendedName>
</protein>
<reference evidence="3" key="2">
    <citation type="journal article" date="2024" name="Plant">
        <title>Genomic evolution and insights into agronomic trait innovations of Sesamum species.</title>
        <authorList>
            <person name="Miao H."/>
            <person name="Wang L."/>
            <person name="Qu L."/>
            <person name="Liu H."/>
            <person name="Sun Y."/>
            <person name="Le M."/>
            <person name="Wang Q."/>
            <person name="Wei S."/>
            <person name="Zheng Y."/>
            <person name="Lin W."/>
            <person name="Duan Y."/>
            <person name="Cao H."/>
            <person name="Xiong S."/>
            <person name="Wang X."/>
            <person name="Wei L."/>
            <person name="Li C."/>
            <person name="Ma Q."/>
            <person name="Ju M."/>
            <person name="Zhao R."/>
            <person name="Li G."/>
            <person name="Mu C."/>
            <person name="Tian Q."/>
            <person name="Mei H."/>
            <person name="Zhang T."/>
            <person name="Gao T."/>
            <person name="Zhang H."/>
        </authorList>
    </citation>
    <scope>NUCLEOTIDE SEQUENCE</scope>
    <source>
        <strain evidence="3">KEN8</strain>
    </source>
</reference>
<dbReference type="EMBL" id="JACGWM010000627">
    <property type="protein sequence ID" value="KAL0302121.1"/>
    <property type="molecule type" value="Genomic_DNA"/>
</dbReference>
<accession>A0AAW2K689</accession>
<evidence type="ECO:0000259" key="2">
    <source>
        <dbReference type="Pfam" id="PF14111"/>
    </source>
</evidence>
<dbReference type="InterPro" id="IPR040256">
    <property type="entry name" value="At4g02000-like"/>
</dbReference>
<reference evidence="3" key="1">
    <citation type="submission" date="2020-06" db="EMBL/GenBank/DDBJ databases">
        <authorList>
            <person name="Li T."/>
            <person name="Hu X."/>
            <person name="Zhang T."/>
            <person name="Song X."/>
            <person name="Zhang H."/>
            <person name="Dai N."/>
            <person name="Sheng W."/>
            <person name="Hou X."/>
            <person name="Wei L."/>
        </authorList>
    </citation>
    <scope>NUCLEOTIDE SEQUENCE</scope>
    <source>
        <strain evidence="3">KEN8</strain>
        <tissue evidence="3">Leaf</tissue>
    </source>
</reference>
<sequence>MGAEVQNKQETSSQAGVWPSEYAVSTKDFPLASPFREDRYGYCVCFDSLPCFSAGDRKPWPSIEFGFTAKEPQETTIPQMSGAPAQLIGDFPESESQDGRQDEPSCNDREIELQEALTPQVLASPPVVLDGSELQTSRAEAVPQDCPPELDSNPLPIVHDQPDIYIGNVKLQAEYVDTIAGAFLQSSRKTLHFVPPTRQNGEIIIRPTKEVVDNGSKKWKSTAVGYFLGKRPYFPQVETFVRSNWKGIQHVSVSSSGFFFFRFFSQLAMEDVIDGGPWLVQGQPIVLQPWEQGMSLRRQKHTQIPVWIRLRHLPMEYWTDEGLSTVASGIGTPLYTDGITKACSRLDFARVCIMLDYNSDLPKHLVVISPVLRNGKEDPKRID</sequence>
<evidence type="ECO:0000256" key="1">
    <source>
        <dbReference type="SAM" id="MobiDB-lite"/>
    </source>
</evidence>
<name>A0AAW2K689_9LAMI</name>
<dbReference type="PANTHER" id="PTHR31286">
    <property type="entry name" value="GLYCINE-RICH CELL WALL STRUCTURAL PROTEIN 1.8-LIKE"/>
    <property type="match status" value="1"/>
</dbReference>
<dbReference type="InterPro" id="IPR025558">
    <property type="entry name" value="DUF4283"/>
</dbReference>